<reference evidence="5 6" key="1">
    <citation type="journal article" date="2024" name="bioRxiv">
        <title>A reference genome for Trichogramma kaykai: A tiny desert-dwelling parasitoid wasp with competing sex-ratio distorters.</title>
        <authorList>
            <person name="Culotta J."/>
            <person name="Lindsey A.R."/>
        </authorList>
    </citation>
    <scope>NUCLEOTIDE SEQUENCE [LARGE SCALE GENOMIC DNA]</scope>
    <source>
        <strain evidence="5 6">KSX58</strain>
    </source>
</reference>
<feature type="region of interest" description="Disordered" evidence="4">
    <location>
        <begin position="668"/>
        <end position="717"/>
    </location>
</feature>
<dbReference type="EMBL" id="JBJJXI010000061">
    <property type="protein sequence ID" value="KAL3397818.1"/>
    <property type="molecule type" value="Genomic_DNA"/>
</dbReference>
<evidence type="ECO:0000313" key="5">
    <source>
        <dbReference type="EMBL" id="KAL3397818.1"/>
    </source>
</evidence>
<evidence type="ECO:0000313" key="6">
    <source>
        <dbReference type="Proteomes" id="UP001627154"/>
    </source>
</evidence>
<feature type="compositionally biased region" description="Basic residues" evidence="4">
    <location>
        <begin position="742"/>
        <end position="762"/>
    </location>
</feature>
<comment type="caution">
    <text evidence="5">The sequence shown here is derived from an EMBL/GenBank/DDBJ whole genome shotgun (WGS) entry which is preliminary data.</text>
</comment>
<dbReference type="PANTHER" id="PTHR19232:SF7">
    <property type="entry name" value="CENTROCORTIN, ISOFORM A"/>
    <property type="match status" value="1"/>
</dbReference>
<organism evidence="5 6">
    <name type="scientific">Trichogramma kaykai</name>
    <dbReference type="NCBI Taxonomy" id="54128"/>
    <lineage>
        <taxon>Eukaryota</taxon>
        <taxon>Metazoa</taxon>
        <taxon>Ecdysozoa</taxon>
        <taxon>Arthropoda</taxon>
        <taxon>Hexapoda</taxon>
        <taxon>Insecta</taxon>
        <taxon>Pterygota</taxon>
        <taxon>Neoptera</taxon>
        <taxon>Endopterygota</taxon>
        <taxon>Hymenoptera</taxon>
        <taxon>Apocrita</taxon>
        <taxon>Proctotrupomorpha</taxon>
        <taxon>Chalcidoidea</taxon>
        <taxon>Trichogrammatidae</taxon>
        <taxon>Trichogramma</taxon>
    </lineage>
</organism>
<evidence type="ECO:0000256" key="2">
    <source>
        <dbReference type="ARBA" id="ARBA00023054"/>
    </source>
</evidence>
<gene>
    <name evidence="5" type="ORF">TKK_008557</name>
</gene>
<proteinExistence type="inferred from homology"/>
<feature type="coiled-coil region" evidence="3">
    <location>
        <begin position="206"/>
        <end position="278"/>
    </location>
</feature>
<feature type="compositionally biased region" description="Low complexity" evidence="4">
    <location>
        <begin position="151"/>
        <end position="163"/>
    </location>
</feature>
<protein>
    <recommendedName>
        <fullName evidence="7">Cerebellar degeneration-related protein 2-like</fullName>
    </recommendedName>
</protein>
<feature type="compositionally biased region" description="Polar residues" evidence="4">
    <location>
        <begin position="9"/>
        <end position="22"/>
    </location>
</feature>
<feature type="compositionally biased region" description="Basic residues" evidence="4">
    <location>
        <begin position="405"/>
        <end position="414"/>
    </location>
</feature>
<feature type="compositionally biased region" description="Polar residues" evidence="4">
    <location>
        <begin position="415"/>
        <end position="446"/>
    </location>
</feature>
<feature type="coiled-coil region" evidence="3">
    <location>
        <begin position="33"/>
        <end position="144"/>
    </location>
</feature>
<sequence>MASFEDFQSEWNTIGQDPNNWTQGDLQLAAELGKTLLERNKELENSIKNYQSKEEDQAIEIQHLNKLIKQHKDIADQRIKNLEGLEVNIQDLERNNLRLAQESSNDKKQLKNQTHTIETLESKLDELQKQYDDLLKRYESLQDQCARGNQLNESSTSTSLTNEPSANSWLSSSGDENSQNMDVSLRLTTGPEIRSLADVKSSSTPIKPEINEVEKLTKQLQDARRQMSLEHRSNVDLREQLEKLIEVHVQVEDQLNELKAKSMEVKDLQDEIIALREARHGDLCDRCGNDLNGSRTQADMNLMMEEDDDDSLVESFADSLREVEKSHQRDFESRPTEPENEAKLGTPCNSYGELVEKYEALKKLQLSEDCRRQRVIQYGLSLQEELQMSCSNESKLEQRTSPQPNHHHHHRHRSQGTSSSNDPLEADTASSGFNEETSSNKGTQTEGRPGSVLCSIADSDDCKFSIYDDTSAFEGRFQRTPEYRRLFSEIFEVLKRAAAAKQEGSELPLSDETPPHHQRGLGYLELRQELQKSDQNYQDDASSIVSLAVSSVASEPVFRVHTPLFGHRQQSQQQQQQQQQSQKSQGQPSHGQPLEYLSVQVRKRTNSNRKSRKQSQSSATPDVVPATNPRVTQLRHTGRRAKFRPIGDLNNDGGSGFWDGSTAHFYPSHRSSARGSRRASTGAHHHRQSHLQQSSQLYNDQDTRPRISSTPDGTYIPGTAAEEVAKLRRLEMSYAEVLRMPNKARRSSSRQRKSHHYHNHIH</sequence>
<name>A0ABD2WYT8_9HYME</name>
<feature type="region of interest" description="Disordered" evidence="4">
    <location>
        <begin position="146"/>
        <end position="180"/>
    </location>
</feature>
<dbReference type="PANTHER" id="PTHR19232">
    <property type="entry name" value="CENTROCORTIN FAMILY MEMBER"/>
    <property type="match status" value="1"/>
</dbReference>
<dbReference type="InterPro" id="IPR026079">
    <property type="entry name" value="CDR2"/>
</dbReference>
<feature type="region of interest" description="Disordered" evidence="4">
    <location>
        <begin position="391"/>
        <end position="452"/>
    </location>
</feature>
<feature type="region of interest" description="Disordered" evidence="4">
    <location>
        <begin position="566"/>
        <end position="651"/>
    </location>
</feature>
<evidence type="ECO:0008006" key="7">
    <source>
        <dbReference type="Google" id="ProtNLM"/>
    </source>
</evidence>
<feature type="region of interest" description="Disordered" evidence="4">
    <location>
        <begin position="1"/>
        <end position="22"/>
    </location>
</feature>
<evidence type="ECO:0000256" key="3">
    <source>
        <dbReference type="SAM" id="Coils"/>
    </source>
</evidence>
<evidence type="ECO:0000256" key="4">
    <source>
        <dbReference type="SAM" id="MobiDB-lite"/>
    </source>
</evidence>
<feature type="compositionally biased region" description="Polar residues" evidence="4">
    <location>
        <begin position="164"/>
        <end position="180"/>
    </location>
</feature>
<feature type="compositionally biased region" description="Basic residues" evidence="4">
    <location>
        <begin position="671"/>
        <end position="689"/>
    </location>
</feature>
<feature type="compositionally biased region" description="Low complexity" evidence="4">
    <location>
        <begin position="569"/>
        <end position="593"/>
    </location>
</feature>
<feature type="region of interest" description="Disordered" evidence="4">
    <location>
        <begin position="321"/>
        <end position="348"/>
    </location>
</feature>
<feature type="compositionally biased region" description="Polar residues" evidence="4">
    <location>
        <begin position="391"/>
        <end position="404"/>
    </location>
</feature>
<accession>A0ABD2WYT8</accession>
<feature type="compositionally biased region" description="Basic and acidic residues" evidence="4">
    <location>
        <begin position="321"/>
        <end position="342"/>
    </location>
</feature>
<comment type="similarity">
    <text evidence="1">Belongs to the CDR2 family.</text>
</comment>
<feature type="compositionally biased region" description="Basic residues" evidence="4">
    <location>
        <begin position="601"/>
        <end position="613"/>
    </location>
</feature>
<keyword evidence="2 3" id="KW-0175">Coiled coil</keyword>
<evidence type="ECO:0000256" key="1">
    <source>
        <dbReference type="ARBA" id="ARBA00009019"/>
    </source>
</evidence>
<dbReference type="Proteomes" id="UP001627154">
    <property type="component" value="Unassembled WGS sequence"/>
</dbReference>
<feature type="region of interest" description="Disordered" evidence="4">
    <location>
        <begin position="741"/>
        <end position="762"/>
    </location>
</feature>
<dbReference type="AlphaFoldDB" id="A0ABD2WYT8"/>
<keyword evidence="6" id="KW-1185">Reference proteome</keyword>